<sequence>MKICVFLGPTMPVADARALLPDAVYLPPAAQADLLSAMTIHRPDAIALIDGVFGQSLSVWHKEILFALHNGVAVYGASSMGALRAAECQPYGMIPVGAVAADYAAGRLSGDDEVALAHAGAEDGYFPLSEPLVNLRASLAAARAAGVIDPALHDRIIAAAKARFFPERTRDRIWADAALTEAEAARLDAFLATNAVDQKRLDAEALLTHLRGLDSVPRPAPFAFNVSHYFEALYERDRRVAHDGHTVPLSDIASHAALHRPDFADINAAALGRLLIVQLAASVGVAADAGMIADELRRFCAARGLDGPEALADWARRNDLTEPEFADFIAELAVERAMRLWLVGRRYLTRTTKPVLNELRRRGIYEKTAADAALAQRVMELHFADASQQPNLTMDELILDHHTNSQGRIDGPLEAWALESGFKDALDLRIDLMRAKQVRDLFRQLAEEAGAALRREETTA</sequence>
<organism evidence="2 3">
    <name type="scientific">Azospirillum griseum</name>
    <dbReference type="NCBI Taxonomy" id="2496639"/>
    <lineage>
        <taxon>Bacteria</taxon>
        <taxon>Pseudomonadati</taxon>
        <taxon>Pseudomonadota</taxon>
        <taxon>Alphaproteobacteria</taxon>
        <taxon>Rhodospirillales</taxon>
        <taxon>Azospirillaceae</taxon>
        <taxon>Azospirillum</taxon>
    </lineage>
</organism>
<gene>
    <name evidence="2" type="ORF">EJ903_21900</name>
</gene>
<keyword evidence="3" id="KW-1185">Reference proteome</keyword>
<dbReference type="EMBL" id="RXMA01000028">
    <property type="protein sequence ID" value="RTR16066.1"/>
    <property type="molecule type" value="Genomic_DNA"/>
</dbReference>
<dbReference type="OrthoDB" id="118811at2"/>
<accession>A0A431VBU9</accession>
<feature type="domain" description="TfuA-like core" evidence="1">
    <location>
        <begin position="50"/>
        <end position="169"/>
    </location>
</feature>
<dbReference type="InterPro" id="IPR012924">
    <property type="entry name" value="TfuA_core"/>
</dbReference>
<reference evidence="2 3" key="1">
    <citation type="submission" date="2018-12" db="EMBL/GenBank/DDBJ databases">
        <authorList>
            <person name="Yang Y."/>
        </authorList>
    </citation>
    <scope>NUCLEOTIDE SEQUENCE [LARGE SCALE GENOMIC DNA]</scope>
    <source>
        <strain evidence="2 3">L-25-5w-1</strain>
    </source>
</reference>
<protein>
    <recommendedName>
        <fullName evidence="1">TfuA-like core domain-containing protein</fullName>
    </recommendedName>
</protein>
<name>A0A431VBU9_9PROT</name>
<dbReference type="AlphaFoldDB" id="A0A431VBU9"/>
<dbReference type="Pfam" id="PF07812">
    <property type="entry name" value="TfuA"/>
    <property type="match status" value="1"/>
</dbReference>
<evidence type="ECO:0000313" key="3">
    <source>
        <dbReference type="Proteomes" id="UP000277007"/>
    </source>
</evidence>
<comment type="caution">
    <text evidence="2">The sequence shown here is derived from an EMBL/GenBank/DDBJ whole genome shotgun (WGS) entry which is preliminary data.</text>
</comment>
<evidence type="ECO:0000313" key="2">
    <source>
        <dbReference type="EMBL" id="RTR16066.1"/>
    </source>
</evidence>
<dbReference type="RefSeq" id="WP_126619467.1">
    <property type="nucleotide sequence ID" value="NZ_JBHUCY010000074.1"/>
</dbReference>
<dbReference type="Proteomes" id="UP000277007">
    <property type="component" value="Unassembled WGS sequence"/>
</dbReference>
<proteinExistence type="predicted"/>
<evidence type="ECO:0000259" key="1">
    <source>
        <dbReference type="Pfam" id="PF07812"/>
    </source>
</evidence>